<protein>
    <submittedName>
        <fullName evidence="1">Methyl-accepting chemotaxis protein</fullName>
    </submittedName>
</protein>
<evidence type="ECO:0000313" key="1">
    <source>
        <dbReference type="EMBL" id="GAL18138.1"/>
    </source>
</evidence>
<comment type="caution">
    <text evidence="1">The sequence shown here is derived from an EMBL/GenBank/DDBJ whole genome shotgun (WGS) entry which is preliminary data.</text>
</comment>
<dbReference type="Proteomes" id="UP000029228">
    <property type="component" value="Unassembled WGS sequence"/>
</dbReference>
<dbReference type="EMBL" id="BBMR01000002">
    <property type="protein sequence ID" value="GAL18138.1"/>
    <property type="molecule type" value="Genomic_DNA"/>
</dbReference>
<dbReference type="AlphaFoldDB" id="A0A090RU95"/>
<gene>
    <name evidence="1" type="ORF">JCM19235_6691</name>
</gene>
<organism evidence="1 2">
    <name type="scientific">Vibrio maritimus</name>
    <dbReference type="NCBI Taxonomy" id="990268"/>
    <lineage>
        <taxon>Bacteria</taxon>
        <taxon>Pseudomonadati</taxon>
        <taxon>Pseudomonadota</taxon>
        <taxon>Gammaproteobacteria</taxon>
        <taxon>Vibrionales</taxon>
        <taxon>Vibrionaceae</taxon>
        <taxon>Vibrio</taxon>
    </lineage>
</organism>
<accession>A0A090RU95</accession>
<keyword evidence="2" id="KW-1185">Reference proteome</keyword>
<reference evidence="1 2" key="2">
    <citation type="submission" date="2014-09" db="EMBL/GenBank/DDBJ databases">
        <authorList>
            <consortium name="NBRP consortium"/>
            <person name="Sawabe T."/>
            <person name="Meirelles P."/>
            <person name="Nakanishi M."/>
            <person name="Sayaka M."/>
            <person name="Hattori M."/>
            <person name="Ohkuma M."/>
        </authorList>
    </citation>
    <scope>NUCLEOTIDE SEQUENCE [LARGE SCALE GENOMIC DNA]</scope>
    <source>
        <strain evidence="2">JCM19235</strain>
    </source>
</reference>
<name>A0A090RU95_9VIBR</name>
<proteinExistence type="predicted"/>
<sequence length="59" mass="6810">MREVQFRKIDALFIKMSINDKLWIAFALFFAALTYSSVARYQDTISQMEAKAISNVEST</sequence>
<reference evidence="1 2" key="1">
    <citation type="submission" date="2014-09" db="EMBL/GenBank/DDBJ databases">
        <title>Vibrio maritimus JCM 19235. (C45) whole genome shotgun sequence.</title>
        <authorList>
            <person name="Sawabe T."/>
            <person name="Meirelles P."/>
            <person name="Nakanishi M."/>
            <person name="Sayaka M."/>
            <person name="Hattori M."/>
            <person name="Ohkuma M."/>
        </authorList>
    </citation>
    <scope>NUCLEOTIDE SEQUENCE [LARGE SCALE GENOMIC DNA]</scope>
    <source>
        <strain evidence="2">JCM19235</strain>
    </source>
</reference>
<dbReference type="STRING" id="990268.JCM19235_6691"/>
<evidence type="ECO:0000313" key="2">
    <source>
        <dbReference type="Proteomes" id="UP000029228"/>
    </source>
</evidence>